<dbReference type="GO" id="GO:0016285">
    <property type="term" value="F:alanyl aminopeptidase activity"/>
    <property type="evidence" value="ECO:0007669"/>
    <property type="project" value="UniProtKB-EC"/>
</dbReference>
<evidence type="ECO:0000259" key="16">
    <source>
        <dbReference type="Pfam" id="PF17900"/>
    </source>
</evidence>
<dbReference type="InterPro" id="IPR012778">
    <property type="entry name" value="Pept_M1_aminopeptidase"/>
</dbReference>
<accession>A0A1B0ZHA4</accession>
<dbReference type="PRINTS" id="PR00756">
    <property type="entry name" value="ALADIPTASE"/>
</dbReference>
<dbReference type="FunFam" id="1.10.390.10:FF:000004">
    <property type="entry name" value="Aminopeptidase N"/>
    <property type="match status" value="1"/>
</dbReference>
<dbReference type="Gene3D" id="2.60.40.1730">
    <property type="entry name" value="tricorn interacting facor f3 domain"/>
    <property type="match status" value="1"/>
</dbReference>
<keyword evidence="8" id="KW-0479">Metal-binding</keyword>
<dbReference type="GO" id="GO:0005615">
    <property type="term" value="C:extracellular space"/>
    <property type="evidence" value="ECO:0007669"/>
    <property type="project" value="TreeGrafter"/>
</dbReference>
<evidence type="ECO:0000256" key="2">
    <source>
        <dbReference type="ARBA" id="ARBA00001947"/>
    </source>
</evidence>
<evidence type="ECO:0000256" key="12">
    <source>
        <dbReference type="ARBA" id="ARBA00029811"/>
    </source>
</evidence>
<evidence type="ECO:0000256" key="1">
    <source>
        <dbReference type="ARBA" id="ARBA00000098"/>
    </source>
</evidence>
<dbReference type="InterPro" id="IPR014782">
    <property type="entry name" value="Peptidase_M1_dom"/>
</dbReference>
<dbReference type="KEGG" id="dva:DAD186_07610"/>
<evidence type="ECO:0000256" key="4">
    <source>
        <dbReference type="ARBA" id="ARBA00012564"/>
    </source>
</evidence>
<dbReference type="InterPro" id="IPR001930">
    <property type="entry name" value="Peptidase_M1"/>
</dbReference>
<sequence length="851" mass="95407">MTSENLTRAEAQERSSFLETTHYDVHLDLTQGPKTFLTESTIHVNSTEARETFVDLIAPEVLEIALNGETLDNPAERFDGARVQLPALKVGENIITIRANGAYMNTGEGLHRMVDPVDNEVYLYTQFEVSDARRMYANFEQPDLKATFAFTITAPAHWRVISIAPSPEPVPAGEDSDGQPIATWSFEKTPKISTYLTALIAGKYEGYDGTIKSRNGREIPAGVYARASLAEYLDGEYIVSVAQQGFEFYENLFDYDYPFPTYDQIFVPEYNMGAMEHPGAVTFVERYVFRSAVSDAIRERRDLTILHELAHMWFGDLVTMKWWDDLWLNESFAEFASTLSSARATRWTNAWTTFAGSEKAWAYSQDQLPSTHPIVADMVDFDAVETNFDGITYAKGASVLRQLVAYVGEESFFKGLRAYFKKYEWQNTTLNDLLDELEATSGRDLRSWSKLWLETTGVNTLRPEIERNDDGTVASFAVLQSAAGEHPTIRPHRLKIGGYSLEGGVVTRTVSVETDIDGERTEIAELAGKKADLWLINDEDLTYAKVRLDDDSLAFALEHLRDIDDELARTLVWSATWDMTRDAELPSRRYLDLLLKNIDREKDSSVLRTLLGRLDLVGTRYAAPAERAEREKKVASALWELTQGADGGSDQQLQFLESYLQFAGEGDLDTVKGLFDGSVTLKDREIDTDLTWQITIALAALGGIDEAGIDEVLKSDDTQNGRKSALTAKAAIPTAEAKAAAWKKTVEEDTLANEHLTSAIVGFNRASEELRAPYIEPYFEMIEKAWASRSSEIANRLIQGYFPGQYPSEEIVAKADEWLASHEDAIYGMRRPVLEGRDSVARAVRVQNADK</sequence>
<dbReference type="AlphaFoldDB" id="A0A1B0ZHA4"/>
<evidence type="ECO:0000256" key="6">
    <source>
        <dbReference type="ARBA" id="ARBA00022438"/>
    </source>
</evidence>
<comment type="cofactor">
    <cofactor evidence="2">
        <name>Zn(2+)</name>
        <dbReference type="ChEBI" id="CHEBI:29105"/>
    </cofactor>
</comment>
<dbReference type="InterPro" id="IPR050344">
    <property type="entry name" value="Peptidase_M1_aminopeptidases"/>
</dbReference>
<dbReference type="RefSeq" id="WP_065247546.1">
    <property type="nucleotide sequence ID" value="NZ_CP012117.1"/>
</dbReference>
<evidence type="ECO:0000256" key="5">
    <source>
        <dbReference type="ARBA" id="ARBA00015611"/>
    </source>
</evidence>
<dbReference type="Pfam" id="PF11838">
    <property type="entry name" value="ERAP1_C"/>
    <property type="match status" value="1"/>
</dbReference>
<feature type="domain" description="ERAP1-like C-terminal" evidence="15">
    <location>
        <begin position="534"/>
        <end position="842"/>
    </location>
</feature>
<dbReference type="Pfam" id="PF01433">
    <property type="entry name" value="Peptidase_M1"/>
    <property type="match status" value="1"/>
</dbReference>
<dbReference type="FunFam" id="2.60.40.1730:FF:000010">
    <property type="entry name" value="Putative aminopeptidase N"/>
    <property type="match status" value="1"/>
</dbReference>
<evidence type="ECO:0000256" key="9">
    <source>
        <dbReference type="ARBA" id="ARBA00022801"/>
    </source>
</evidence>
<reference evidence="17 18" key="1">
    <citation type="submission" date="2015-06" db="EMBL/GenBank/DDBJ databases">
        <title>Investigation of pathophysiology for high-risk pregnancy and development of treatment modality based on it.</title>
        <authorList>
            <person name="Kim B.-C."/>
            <person name="Lim S."/>
        </authorList>
    </citation>
    <scope>NUCLEOTIDE SEQUENCE [LARGE SCALE GENOMIC DNA]</scope>
    <source>
        <strain evidence="17 18">AD1-86</strain>
    </source>
</reference>
<dbReference type="STRING" id="1630135.DAD186_07610"/>
<evidence type="ECO:0000313" key="18">
    <source>
        <dbReference type="Proteomes" id="UP000092596"/>
    </source>
</evidence>
<dbReference type="InterPro" id="IPR024571">
    <property type="entry name" value="ERAP1-like_C_dom"/>
</dbReference>
<evidence type="ECO:0000256" key="10">
    <source>
        <dbReference type="ARBA" id="ARBA00022833"/>
    </source>
</evidence>
<dbReference type="Gene3D" id="1.10.390.10">
    <property type="entry name" value="Neutral Protease Domain 2"/>
    <property type="match status" value="1"/>
</dbReference>
<dbReference type="PANTHER" id="PTHR11533:SF174">
    <property type="entry name" value="PUROMYCIN-SENSITIVE AMINOPEPTIDASE-RELATED"/>
    <property type="match status" value="1"/>
</dbReference>
<evidence type="ECO:0000259" key="14">
    <source>
        <dbReference type="Pfam" id="PF01433"/>
    </source>
</evidence>
<feature type="domain" description="Aminopeptidase N-like N-terminal" evidence="16">
    <location>
        <begin position="20"/>
        <end position="196"/>
    </location>
</feature>
<feature type="domain" description="Peptidase M1 membrane alanine aminopeptidase" evidence="14">
    <location>
        <begin position="239"/>
        <end position="452"/>
    </location>
</feature>
<evidence type="ECO:0000256" key="11">
    <source>
        <dbReference type="ARBA" id="ARBA00023049"/>
    </source>
</evidence>
<keyword evidence="6 17" id="KW-0031">Aminopeptidase</keyword>
<dbReference type="GO" id="GO:0016020">
    <property type="term" value="C:membrane"/>
    <property type="evidence" value="ECO:0007669"/>
    <property type="project" value="TreeGrafter"/>
</dbReference>
<dbReference type="GO" id="GO:0006508">
    <property type="term" value="P:proteolysis"/>
    <property type="evidence" value="ECO:0007669"/>
    <property type="project" value="UniProtKB-KW"/>
</dbReference>
<dbReference type="PATRIC" id="fig|1630135.4.peg.763"/>
<comment type="catalytic activity">
    <reaction evidence="1">
        <text>Release of an N-terminal amino acid, Xaa-|-Yaa- from a peptide, amide or arylamide. Xaa is preferably Ala, but may be most amino acids including Pro (slow action). When a terminal hydrophobic residue is followed by a prolyl residue, the two may be released as an intact Xaa-Pro dipeptide.</text>
        <dbReference type="EC" id="3.4.11.2"/>
    </reaction>
</comment>
<dbReference type="InterPro" id="IPR045357">
    <property type="entry name" value="Aminopeptidase_N-like_N"/>
</dbReference>
<dbReference type="GO" id="GO:0042277">
    <property type="term" value="F:peptide binding"/>
    <property type="evidence" value="ECO:0007669"/>
    <property type="project" value="TreeGrafter"/>
</dbReference>
<dbReference type="GO" id="GO:0008270">
    <property type="term" value="F:zinc ion binding"/>
    <property type="evidence" value="ECO:0007669"/>
    <property type="project" value="InterPro"/>
</dbReference>
<dbReference type="EC" id="3.4.11.2" evidence="4"/>
<evidence type="ECO:0000259" key="15">
    <source>
        <dbReference type="Pfam" id="PF11838"/>
    </source>
</evidence>
<evidence type="ECO:0000256" key="8">
    <source>
        <dbReference type="ARBA" id="ARBA00022723"/>
    </source>
</evidence>
<keyword evidence="9" id="KW-0378">Hydrolase</keyword>
<dbReference type="EMBL" id="CP012117">
    <property type="protein sequence ID" value="ANP27311.1"/>
    <property type="molecule type" value="Genomic_DNA"/>
</dbReference>
<evidence type="ECO:0000256" key="13">
    <source>
        <dbReference type="ARBA" id="ARBA00031533"/>
    </source>
</evidence>
<evidence type="ECO:0000313" key="17">
    <source>
        <dbReference type="EMBL" id="ANP27311.1"/>
    </source>
</evidence>
<keyword evidence="11" id="KW-0482">Metalloprotease</keyword>
<dbReference type="GO" id="GO:0070006">
    <property type="term" value="F:metalloaminopeptidase activity"/>
    <property type="evidence" value="ECO:0007669"/>
    <property type="project" value="TreeGrafter"/>
</dbReference>
<dbReference type="Pfam" id="PF17900">
    <property type="entry name" value="Peptidase_M1_N"/>
    <property type="match status" value="1"/>
</dbReference>
<gene>
    <name evidence="17" type="ORF">DAD186_07610</name>
</gene>
<name>A0A1B0ZHA4_9MICO</name>
<dbReference type="InterPro" id="IPR042097">
    <property type="entry name" value="Aminopeptidase_N-like_N_sf"/>
</dbReference>
<dbReference type="InterPro" id="IPR027268">
    <property type="entry name" value="Peptidase_M4/M1_CTD_sf"/>
</dbReference>
<dbReference type="Proteomes" id="UP000092596">
    <property type="component" value="Chromosome"/>
</dbReference>
<dbReference type="GO" id="GO:0043171">
    <property type="term" value="P:peptide catabolic process"/>
    <property type="evidence" value="ECO:0007669"/>
    <property type="project" value="TreeGrafter"/>
</dbReference>
<protein>
    <recommendedName>
        <fullName evidence="5">Aminopeptidase N</fullName>
        <ecNumber evidence="4">3.4.11.2</ecNumber>
    </recommendedName>
    <alternativeName>
        <fullName evidence="12">Alanine aminopeptidase</fullName>
    </alternativeName>
    <alternativeName>
        <fullName evidence="13">Lysyl aminopeptidase</fullName>
    </alternativeName>
</protein>
<evidence type="ECO:0000256" key="7">
    <source>
        <dbReference type="ARBA" id="ARBA00022670"/>
    </source>
</evidence>
<keyword evidence="7" id="KW-0645">Protease</keyword>
<proteinExistence type="inferred from homology"/>
<dbReference type="CDD" id="cd09602">
    <property type="entry name" value="M1_APN"/>
    <property type="match status" value="1"/>
</dbReference>
<dbReference type="SUPFAM" id="SSF63737">
    <property type="entry name" value="Leukotriene A4 hydrolase N-terminal domain"/>
    <property type="match status" value="1"/>
</dbReference>
<organism evidence="17 18">
    <name type="scientific">Dermabacter vaginalis</name>
    <dbReference type="NCBI Taxonomy" id="1630135"/>
    <lineage>
        <taxon>Bacteria</taxon>
        <taxon>Bacillati</taxon>
        <taxon>Actinomycetota</taxon>
        <taxon>Actinomycetes</taxon>
        <taxon>Micrococcales</taxon>
        <taxon>Dermabacteraceae</taxon>
        <taxon>Dermabacter</taxon>
    </lineage>
</organism>
<keyword evidence="10" id="KW-0862">Zinc</keyword>
<comment type="similarity">
    <text evidence="3">Belongs to the peptidase M1 family.</text>
</comment>
<dbReference type="PANTHER" id="PTHR11533">
    <property type="entry name" value="PROTEASE M1 ZINC METALLOPROTEASE"/>
    <property type="match status" value="1"/>
</dbReference>
<dbReference type="GO" id="GO:0005737">
    <property type="term" value="C:cytoplasm"/>
    <property type="evidence" value="ECO:0007669"/>
    <property type="project" value="TreeGrafter"/>
</dbReference>
<dbReference type="NCBIfam" id="TIGR02412">
    <property type="entry name" value="pepN_strep_liv"/>
    <property type="match status" value="1"/>
</dbReference>
<evidence type="ECO:0000256" key="3">
    <source>
        <dbReference type="ARBA" id="ARBA00010136"/>
    </source>
</evidence>
<dbReference type="SUPFAM" id="SSF55486">
    <property type="entry name" value="Metalloproteases ('zincins'), catalytic domain"/>
    <property type="match status" value="1"/>
</dbReference>